<dbReference type="InterPro" id="IPR051014">
    <property type="entry name" value="Cation_Transport_ATPase_IB"/>
</dbReference>
<dbReference type="GO" id="GO:0016020">
    <property type="term" value="C:membrane"/>
    <property type="evidence" value="ECO:0007669"/>
    <property type="project" value="InterPro"/>
</dbReference>
<dbReference type="InterPro" id="IPR008250">
    <property type="entry name" value="ATPase_P-typ_transduc_dom_A_sf"/>
</dbReference>
<dbReference type="AlphaFoldDB" id="A0A2K1X0U1"/>
<dbReference type="SUPFAM" id="SSF81665">
    <property type="entry name" value="Calcium ATPase, transmembrane domain M"/>
    <property type="match status" value="1"/>
</dbReference>
<dbReference type="InParanoid" id="A0A2K1X0U1"/>
<protein>
    <recommendedName>
        <fullName evidence="3">P-type ATPase A domain-containing protein</fullName>
    </recommendedName>
</protein>
<feature type="transmembrane region" description="Helical" evidence="2">
    <location>
        <begin position="112"/>
        <end position="133"/>
    </location>
</feature>
<accession>A0A2K1X0U1</accession>
<dbReference type="NCBIfam" id="TIGR01494">
    <property type="entry name" value="ATPase_P-type"/>
    <property type="match status" value="1"/>
</dbReference>
<dbReference type="PANTHER" id="PTHR48085">
    <property type="entry name" value="CADMIUM/ZINC-TRANSPORTING ATPASE HMA2-RELATED"/>
    <property type="match status" value="1"/>
</dbReference>
<dbReference type="Gene3D" id="2.70.150.10">
    <property type="entry name" value="Calcium-transporting ATPase, cytoplasmic transduction domain A"/>
    <property type="match status" value="1"/>
</dbReference>
<keyword evidence="5" id="KW-1185">Reference proteome</keyword>
<keyword evidence="2" id="KW-1133">Transmembrane helix</keyword>
<organism evidence="4 5">
    <name type="scientific">Populus trichocarpa</name>
    <name type="common">Western balsam poplar</name>
    <name type="synonym">Populus balsamifera subsp. trichocarpa</name>
    <dbReference type="NCBI Taxonomy" id="3694"/>
    <lineage>
        <taxon>Eukaryota</taxon>
        <taxon>Viridiplantae</taxon>
        <taxon>Streptophyta</taxon>
        <taxon>Embryophyta</taxon>
        <taxon>Tracheophyta</taxon>
        <taxon>Spermatophyta</taxon>
        <taxon>Magnoliopsida</taxon>
        <taxon>eudicotyledons</taxon>
        <taxon>Gunneridae</taxon>
        <taxon>Pentapetalae</taxon>
        <taxon>rosids</taxon>
        <taxon>fabids</taxon>
        <taxon>Malpighiales</taxon>
        <taxon>Salicaceae</taxon>
        <taxon>Saliceae</taxon>
        <taxon>Populus</taxon>
    </lineage>
</organism>
<dbReference type="InterPro" id="IPR059000">
    <property type="entry name" value="ATPase_P-type_domA"/>
</dbReference>
<dbReference type="Pfam" id="PF00122">
    <property type="entry name" value="E1-E2_ATPase"/>
    <property type="match status" value="1"/>
</dbReference>
<dbReference type="Proteomes" id="UP000006729">
    <property type="component" value="Chromosome 18"/>
</dbReference>
<feature type="domain" description="P-type ATPase A" evidence="3">
    <location>
        <begin position="16"/>
        <end position="80"/>
    </location>
</feature>
<evidence type="ECO:0000259" key="3">
    <source>
        <dbReference type="Pfam" id="PF00122"/>
    </source>
</evidence>
<name>A0A2K1X0U1_POPTR</name>
<dbReference type="STRING" id="3694.A0A2K1X0U1"/>
<dbReference type="PANTHER" id="PTHR48085:SF5">
    <property type="entry name" value="CADMIUM_ZINC-TRANSPORTING ATPASE HMA4-RELATED"/>
    <property type="match status" value="1"/>
</dbReference>
<sequence>MATPNRPRYCAYMCNTREEVDVDEVKLNTVLAVKAGEVIPIDGVVDGNCEVDEKTLTGGSFPVTKQVDSVVWVGTVNLNAEDCVAAKMAKLVEEARNSKSKTRRFIDKFAQYYTPAVIFMPAGVALIPVALRVHNRDHWFYLALIVLVSACPCALILSTPVATFCALTRVSIKIIKS</sequence>
<dbReference type="InterPro" id="IPR023298">
    <property type="entry name" value="ATPase_P-typ_TM_dom_sf"/>
</dbReference>
<dbReference type="GO" id="GO:0016887">
    <property type="term" value="F:ATP hydrolysis activity"/>
    <property type="evidence" value="ECO:0007669"/>
    <property type="project" value="InterPro"/>
</dbReference>
<feature type="transmembrane region" description="Helical" evidence="2">
    <location>
        <begin position="139"/>
        <end position="167"/>
    </location>
</feature>
<reference evidence="4 5" key="1">
    <citation type="journal article" date="2006" name="Science">
        <title>The genome of black cottonwood, Populus trichocarpa (Torr. &amp; Gray).</title>
        <authorList>
            <person name="Tuskan G.A."/>
            <person name="Difazio S."/>
            <person name="Jansson S."/>
            <person name="Bohlmann J."/>
            <person name="Grigoriev I."/>
            <person name="Hellsten U."/>
            <person name="Putnam N."/>
            <person name="Ralph S."/>
            <person name="Rombauts S."/>
            <person name="Salamov A."/>
            <person name="Schein J."/>
            <person name="Sterck L."/>
            <person name="Aerts A."/>
            <person name="Bhalerao R.R."/>
            <person name="Bhalerao R.P."/>
            <person name="Blaudez D."/>
            <person name="Boerjan W."/>
            <person name="Brun A."/>
            <person name="Brunner A."/>
            <person name="Busov V."/>
            <person name="Campbell M."/>
            <person name="Carlson J."/>
            <person name="Chalot M."/>
            <person name="Chapman J."/>
            <person name="Chen G.L."/>
            <person name="Cooper D."/>
            <person name="Coutinho P.M."/>
            <person name="Couturier J."/>
            <person name="Covert S."/>
            <person name="Cronk Q."/>
            <person name="Cunningham R."/>
            <person name="Davis J."/>
            <person name="Degroeve S."/>
            <person name="Dejardin A."/>
            <person name="Depamphilis C."/>
            <person name="Detter J."/>
            <person name="Dirks B."/>
            <person name="Dubchak I."/>
            <person name="Duplessis S."/>
            <person name="Ehlting J."/>
            <person name="Ellis B."/>
            <person name="Gendler K."/>
            <person name="Goodstein D."/>
            <person name="Gribskov M."/>
            <person name="Grimwood J."/>
            <person name="Groover A."/>
            <person name="Gunter L."/>
            <person name="Hamberger B."/>
            <person name="Heinze B."/>
            <person name="Helariutta Y."/>
            <person name="Henrissat B."/>
            <person name="Holligan D."/>
            <person name="Holt R."/>
            <person name="Huang W."/>
            <person name="Islam-Faridi N."/>
            <person name="Jones S."/>
            <person name="Jones-Rhoades M."/>
            <person name="Jorgensen R."/>
            <person name="Joshi C."/>
            <person name="Kangasjarvi J."/>
            <person name="Karlsson J."/>
            <person name="Kelleher C."/>
            <person name="Kirkpatrick R."/>
            <person name="Kirst M."/>
            <person name="Kohler A."/>
            <person name="Kalluri U."/>
            <person name="Larimer F."/>
            <person name="Leebens-Mack J."/>
            <person name="Leple J.C."/>
            <person name="Locascio P."/>
            <person name="Lou Y."/>
            <person name="Lucas S."/>
            <person name="Martin F."/>
            <person name="Montanini B."/>
            <person name="Napoli C."/>
            <person name="Nelson D.R."/>
            <person name="Nelson C."/>
            <person name="Nieminen K."/>
            <person name="Nilsson O."/>
            <person name="Pereda V."/>
            <person name="Peter G."/>
            <person name="Philippe R."/>
            <person name="Pilate G."/>
            <person name="Poliakov A."/>
            <person name="Razumovskaya J."/>
            <person name="Richardson P."/>
            <person name="Rinaldi C."/>
            <person name="Ritland K."/>
            <person name="Rouze P."/>
            <person name="Ryaboy D."/>
            <person name="Schmutz J."/>
            <person name="Schrader J."/>
            <person name="Segerman B."/>
            <person name="Shin H."/>
            <person name="Siddiqui A."/>
            <person name="Sterky F."/>
            <person name="Terry A."/>
            <person name="Tsai C.J."/>
            <person name="Uberbacher E."/>
            <person name="Unneberg P."/>
            <person name="Vahala J."/>
            <person name="Wall K."/>
            <person name="Wessler S."/>
            <person name="Yang G."/>
            <person name="Yin T."/>
            <person name="Douglas C."/>
            <person name="Marra M."/>
            <person name="Sandberg G."/>
            <person name="Van de Peer Y."/>
            <person name="Rokhsar D."/>
        </authorList>
    </citation>
    <scope>NUCLEOTIDE SEQUENCE [LARGE SCALE GENOMIC DNA]</scope>
    <source>
        <strain evidence="5">cv. Nisqually</strain>
    </source>
</reference>
<proteinExistence type="inferred from homology"/>
<evidence type="ECO:0000256" key="1">
    <source>
        <dbReference type="ARBA" id="ARBA00006024"/>
    </source>
</evidence>
<dbReference type="GO" id="GO:0005524">
    <property type="term" value="F:ATP binding"/>
    <property type="evidence" value="ECO:0007669"/>
    <property type="project" value="InterPro"/>
</dbReference>
<evidence type="ECO:0000313" key="5">
    <source>
        <dbReference type="Proteomes" id="UP000006729"/>
    </source>
</evidence>
<dbReference type="EMBL" id="CM009307">
    <property type="protein sequence ID" value="PNS94391.1"/>
    <property type="molecule type" value="Genomic_DNA"/>
</dbReference>
<evidence type="ECO:0000256" key="2">
    <source>
        <dbReference type="SAM" id="Phobius"/>
    </source>
</evidence>
<keyword evidence="2" id="KW-0812">Transmembrane</keyword>
<gene>
    <name evidence="4" type="ORF">POPTR_018G144400</name>
</gene>
<evidence type="ECO:0000313" key="4">
    <source>
        <dbReference type="EMBL" id="PNS94391.1"/>
    </source>
</evidence>
<keyword evidence="2" id="KW-0472">Membrane</keyword>
<dbReference type="SUPFAM" id="SSF81653">
    <property type="entry name" value="Calcium ATPase, transduction domain A"/>
    <property type="match status" value="1"/>
</dbReference>
<dbReference type="InterPro" id="IPR001757">
    <property type="entry name" value="P_typ_ATPase"/>
</dbReference>
<comment type="similarity">
    <text evidence="1">Belongs to the cation transport ATPase (P-type) (TC 3.A.3) family. Type IB subfamily.</text>
</comment>